<dbReference type="GO" id="GO:0004519">
    <property type="term" value="F:endonuclease activity"/>
    <property type="evidence" value="ECO:0007669"/>
    <property type="project" value="UniProtKB-KW"/>
</dbReference>
<keyword evidence="4" id="KW-0540">Nuclease</keyword>
<comment type="caution">
    <text evidence="9">The sequence shown here is derived from an EMBL/GenBank/DDBJ whole genome shotgun (WGS) entry which is preliminary data.</text>
</comment>
<dbReference type="Gene3D" id="3.30.70.270">
    <property type="match status" value="2"/>
</dbReference>
<dbReference type="FunFam" id="3.30.70.270:FF:000020">
    <property type="entry name" value="Transposon Tf2-6 polyprotein-like Protein"/>
    <property type="match status" value="1"/>
</dbReference>
<evidence type="ECO:0000256" key="1">
    <source>
        <dbReference type="ARBA" id="ARBA00012493"/>
    </source>
</evidence>
<protein>
    <recommendedName>
        <fullName evidence="1">RNA-directed DNA polymerase</fullName>
        <ecNumber evidence="1">2.7.7.49</ecNumber>
    </recommendedName>
</protein>
<dbReference type="PROSITE" id="PS50878">
    <property type="entry name" value="RT_POL"/>
    <property type="match status" value="1"/>
</dbReference>
<dbReference type="PANTHER" id="PTHR37984">
    <property type="entry name" value="PROTEIN CBG26694"/>
    <property type="match status" value="1"/>
</dbReference>
<evidence type="ECO:0000256" key="7">
    <source>
        <dbReference type="SAM" id="MobiDB-lite"/>
    </source>
</evidence>
<dbReference type="SUPFAM" id="SSF50630">
    <property type="entry name" value="Acid proteases"/>
    <property type="match status" value="1"/>
</dbReference>
<dbReference type="AlphaFoldDB" id="A0A0J7KC12"/>
<feature type="region of interest" description="Disordered" evidence="7">
    <location>
        <begin position="60"/>
        <end position="95"/>
    </location>
</feature>
<dbReference type="PANTHER" id="PTHR37984:SF5">
    <property type="entry name" value="PROTEIN NYNRIN-LIKE"/>
    <property type="match status" value="1"/>
</dbReference>
<keyword evidence="5" id="KW-0378">Hydrolase</keyword>
<evidence type="ECO:0000256" key="3">
    <source>
        <dbReference type="ARBA" id="ARBA00022695"/>
    </source>
</evidence>
<organism evidence="9 10">
    <name type="scientific">Lasius niger</name>
    <name type="common">Black garden ant</name>
    <dbReference type="NCBI Taxonomy" id="67767"/>
    <lineage>
        <taxon>Eukaryota</taxon>
        <taxon>Metazoa</taxon>
        <taxon>Ecdysozoa</taxon>
        <taxon>Arthropoda</taxon>
        <taxon>Hexapoda</taxon>
        <taxon>Insecta</taxon>
        <taxon>Pterygota</taxon>
        <taxon>Neoptera</taxon>
        <taxon>Endopterygota</taxon>
        <taxon>Hymenoptera</taxon>
        <taxon>Apocrita</taxon>
        <taxon>Aculeata</taxon>
        <taxon>Formicoidea</taxon>
        <taxon>Formicidae</taxon>
        <taxon>Formicinae</taxon>
        <taxon>Lasius</taxon>
        <taxon>Lasius</taxon>
    </lineage>
</organism>
<dbReference type="Proteomes" id="UP000036403">
    <property type="component" value="Unassembled WGS sequence"/>
</dbReference>
<dbReference type="SUPFAM" id="SSF56672">
    <property type="entry name" value="DNA/RNA polymerases"/>
    <property type="match status" value="1"/>
</dbReference>
<evidence type="ECO:0000313" key="9">
    <source>
        <dbReference type="EMBL" id="KMQ87776.1"/>
    </source>
</evidence>
<dbReference type="InterPro" id="IPR000477">
    <property type="entry name" value="RT_dom"/>
</dbReference>
<dbReference type="EC" id="2.7.7.49" evidence="1"/>
<dbReference type="OrthoDB" id="8060624at2759"/>
<dbReference type="CDD" id="cd01647">
    <property type="entry name" value="RT_LTR"/>
    <property type="match status" value="1"/>
</dbReference>
<evidence type="ECO:0000256" key="2">
    <source>
        <dbReference type="ARBA" id="ARBA00022679"/>
    </source>
</evidence>
<dbReference type="InterPro" id="IPR041577">
    <property type="entry name" value="RT_RNaseH_2"/>
</dbReference>
<keyword evidence="10" id="KW-1185">Reference proteome</keyword>
<proteinExistence type="predicted"/>
<sequence length="696" mass="79425">MDKLLLIQPLKLEDKDIIHLLIDGISHLSIKSAAAIIHADSVDQFLDEMHHITTICDSSLKKNQSSGSKFEKSKNNLKFNKEPPSSKNLNDSNEKDNSQKQELFCVYCRNRGHLRDDCLKLKKKEQFQKSGSAKPQPSIAAVIEEPTETTPVIALIDEDNSNRITVDNMLLKVVQINNTVCDLVALLDSGSPVSFIGPSVFNKFFRFPTVFKNNSKQLYKALNNTPISTYGLISSSLQLKDLPNLTVPIELHVLENNFTSADLIIGRDFLANNKISVTMNFSKKNLEDRIELFNEIASADILETPIDNSKIFENMEIDFDSSSKEKLISTIQEIDSMSVTPVEDEYTVKIALKDDSVFAFAPRKFAWAERLQLRDITDDLLKRNIIKHSTSPYCSRVVPIRKKNGSIRLCADLRPLNSRIIKQRYPFPLIEDCLSRLSNKNVFSLLDLKDGFHNIKIHPEYTKYFAFVTPDGQFEYVKLPFGYSEAPAEFQRRLIQILQSLIREEKIIVYMDDILVPSISVEDNLSVLKMVMMLLRKHNLQLNYEKCLFLRKSVEYLGYMISPQGISLSSRHIEAVKNFPMPQKIVEVQRFLGLSNYFRKFIFNYATKAKPLTDLLKKSSFKIDEKAVLAFESLKKELVSAPTICIYNPHNATEIHTDASSIAIAGILLQKQKSNNFAPIAYYSQRTNEAEKNYQF</sequence>
<evidence type="ECO:0000256" key="6">
    <source>
        <dbReference type="ARBA" id="ARBA00023268"/>
    </source>
</evidence>
<keyword evidence="6" id="KW-0511">Multifunctional enzyme</keyword>
<dbReference type="EMBL" id="LBMM01009936">
    <property type="protein sequence ID" value="KMQ87776.1"/>
    <property type="molecule type" value="Genomic_DNA"/>
</dbReference>
<gene>
    <name evidence="9" type="ORF">RF55_12857</name>
</gene>
<dbReference type="GO" id="GO:0003964">
    <property type="term" value="F:RNA-directed DNA polymerase activity"/>
    <property type="evidence" value="ECO:0007669"/>
    <property type="project" value="UniProtKB-EC"/>
</dbReference>
<dbReference type="PaxDb" id="67767-A0A0J7KC12"/>
<dbReference type="Pfam" id="PF00078">
    <property type="entry name" value="RVT_1"/>
    <property type="match status" value="1"/>
</dbReference>
<keyword evidence="5" id="KW-0255">Endonuclease</keyword>
<dbReference type="InterPro" id="IPR043128">
    <property type="entry name" value="Rev_trsase/Diguanyl_cyclase"/>
</dbReference>
<name>A0A0J7KC12_LASNI</name>
<dbReference type="Pfam" id="PF17919">
    <property type="entry name" value="RT_RNaseH_2"/>
    <property type="match status" value="1"/>
</dbReference>
<feature type="domain" description="Reverse transcriptase" evidence="8">
    <location>
        <begin position="381"/>
        <end position="561"/>
    </location>
</feature>
<evidence type="ECO:0000256" key="4">
    <source>
        <dbReference type="ARBA" id="ARBA00022722"/>
    </source>
</evidence>
<dbReference type="CDD" id="cd00303">
    <property type="entry name" value="retropepsin_like"/>
    <property type="match status" value="1"/>
</dbReference>
<dbReference type="Gene3D" id="3.10.10.10">
    <property type="entry name" value="HIV Type 1 Reverse Transcriptase, subunit A, domain 1"/>
    <property type="match status" value="1"/>
</dbReference>
<accession>A0A0J7KC12</accession>
<evidence type="ECO:0000259" key="8">
    <source>
        <dbReference type="PROSITE" id="PS50878"/>
    </source>
</evidence>
<dbReference type="InterPro" id="IPR050951">
    <property type="entry name" value="Retrovirus_Pol_polyprotein"/>
</dbReference>
<reference evidence="9 10" key="1">
    <citation type="submission" date="2015-04" db="EMBL/GenBank/DDBJ databases">
        <title>Lasius niger genome sequencing.</title>
        <authorList>
            <person name="Konorov E.A."/>
            <person name="Nikitin M.A."/>
            <person name="Kirill M.V."/>
            <person name="Chang P."/>
        </authorList>
    </citation>
    <scope>NUCLEOTIDE SEQUENCE [LARGE SCALE GENOMIC DNA]</scope>
    <source>
        <tissue evidence="9">Whole</tissue>
    </source>
</reference>
<keyword evidence="3" id="KW-0548">Nucleotidyltransferase</keyword>
<dbReference type="STRING" id="67767.A0A0J7KC12"/>
<keyword evidence="2" id="KW-0808">Transferase</keyword>
<dbReference type="InterPro" id="IPR043502">
    <property type="entry name" value="DNA/RNA_pol_sf"/>
</dbReference>
<evidence type="ECO:0000313" key="10">
    <source>
        <dbReference type="Proteomes" id="UP000036403"/>
    </source>
</evidence>
<evidence type="ECO:0000256" key="5">
    <source>
        <dbReference type="ARBA" id="ARBA00022759"/>
    </source>
</evidence>
<dbReference type="Gene3D" id="2.40.70.10">
    <property type="entry name" value="Acid Proteases"/>
    <property type="match status" value="1"/>
</dbReference>
<dbReference type="InterPro" id="IPR021109">
    <property type="entry name" value="Peptidase_aspartic_dom_sf"/>
</dbReference>